<dbReference type="PANTHER" id="PTHR28230">
    <property type="entry name" value="CHROMOSOME 1, WHOLE GENOME SHOTGUN SEQUENCE"/>
    <property type="match status" value="1"/>
</dbReference>
<gene>
    <name evidence="1" type="ORF">HG537_0H01710</name>
</gene>
<evidence type="ECO:0000313" key="1">
    <source>
        <dbReference type="EMBL" id="QLQ82409.1"/>
    </source>
</evidence>
<dbReference type="Proteomes" id="UP000510647">
    <property type="component" value="Chromosome 8"/>
</dbReference>
<dbReference type="AlphaFoldDB" id="A0A7H9HZ29"/>
<dbReference type="GO" id="GO:0005741">
    <property type="term" value="C:mitochondrial outer membrane"/>
    <property type="evidence" value="ECO:0007669"/>
    <property type="project" value="TreeGrafter"/>
</dbReference>
<dbReference type="Pfam" id="PF19117">
    <property type="entry name" value="Mim2"/>
    <property type="match status" value="1"/>
</dbReference>
<organism evidence="1 2">
    <name type="scientific">Torulaspora globosa</name>
    <dbReference type="NCBI Taxonomy" id="48254"/>
    <lineage>
        <taxon>Eukaryota</taxon>
        <taxon>Fungi</taxon>
        <taxon>Dikarya</taxon>
        <taxon>Ascomycota</taxon>
        <taxon>Saccharomycotina</taxon>
        <taxon>Saccharomycetes</taxon>
        <taxon>Saccharomycetales</taxon>
        <taxon>Saccharomycetaceae</taxon>
        <taxon>Torulaspora</taxon>
    </lineage>
</organism>
<evidence type="ECO:0000313" key="2">
    <source>
        <dbReference type="Proteomes" id="UP000510647"/>
    </source>
</evidence>
<accession>A0A7H9HZ29</accession>
<protein>
    <submittedName>
        <fullName evidence="1">Uncharacterized protein</fullName>
    </submittedName>
</protein>
<reference evidence="1 2" key="1">
    <citation type="submission" date="2020-06" db="EMBL/GenBank/DDBJ databases">
        <title>The yeast mating-type switching endonuclease HO is a domesticated member of an unorthodox homing genetic element family.</title>
        <authorList>
            <person name="Coughlan A.Y."/>
            <person name="Lombardi L."/>
            <person name="Braun-Galleani S."/>
            <person name="Martos A.R."/>
            <person name="Galeote V."/>
            <person name="Bigey F."/>
            <person name="Dequin S."/>
            <person name="Byrne K.P."/>
            <person name="Wolfe K.H."/>
        </authorList>
    </citation>
    <scope>NUCLEOTIDE SEQUENCE [LARGE SCALE GENOMIC DNA]</scope>
    <source>
        <strain evidence="1 2">CBS2947</strain>
    </source>
</reference>
<name>A0A7H9HZ29_9SACH</name>
<dbReference type="OrthoDB" id="5555533at2759"/>
<dbReference type="EMBL" id="CP059274">
    <property type="protein sequence ID" value="QLQ82409.1"/>
    <property type="molecule type" value="Genomic_DNA"/>
</dbReference>
<dbReference type="InterPro" id="IPR037652">
    <property type="entry name" value="Mim2"/>
</dbReference>
<keyword evidence="2" id="KW-1185">Reference proteome</keyword>
<dbReference type="GO" id="GO:0070096">
    <property type="term" value="P:mitochondrial outer membrane translocase complex assembly"/>
    <property type="evidence" value="ECO:0007669"/>
    <property type="project" value="InterPro"/>
</dbReference>
<dbReference type="GO" id="GO:0045040">
    <property type="term" value="P:protein insertion into mitochondrial outer membrane"/>
    <property type="evidence" value="ECO:0007669"/>
    <property type="project" value="InterPro"/>
</dbReference>
<sequence>MNGGNPFELLQSVGEVEEVEVVRYSSNGFEIEELNLQEAEIEMDVEISSSEYGSDELDDILRSQLLDAQQQWEESLEQLSKVLNWVLLPLVGKFMGRRTAKVIWKHVMEYLWR</sequence>
<dbReference type="PANTHER" id="PTHR28230:SF1">
    <property type="entry name" value="MITOCHONDRIAL IMPORT PROTEIN 2"/>
    <property type="match status" value="1"/>
</dbReference>
<proteinExistence type="predicted"/>